<organism evidence="9 10">
    <name type="scientific">Bacillus tequilensis</name>
    <dbReference type="NCBI Taxonomy" id="227866"/>
    <lineage>
        <taxon>Bacteria</taxon>
        <taxon>Bacillati</taxon>
        <taxon>Bacillota</taxon>
        <taxon>Bacilli</taxon>
        <taxon>Bacillales</taxon>
        <taxon>Bacillaceae</taxon>
        <taxon>Bacillus</taxon>
    </lineage>
</organism>
<comment type="similarity">
    <text evidence="2 6">Belongs to the bacterial solute-binding protein 3 family.</text>
</comment>
<feature type="signal peptide" evidence="7">
    <location>
        <begin position="1"/>
        <end position="23"/>
    </location>
</feature>
<dbReference type="PROSITE" id="PS51257">
    <property type="entry name" value="PROKAR_LIPOPROTEIN"/>
    <property type="match status" value="1"/>
</dbReference>
<dbReference type="KEGG" id="bteq:G4P54_01885"/>
<keyword evidence="4" id="KW-0564">Palmitate</keyword>
<evidence type="ECO:0000256" key="6">
    <source>
        <dbReference type="RuleBase" id="RU003744"/>
    </source>
</evidence>
<dbReference type="RefSeq" id="WP_167871608.1">
    <property type="nucleotide sequence ID" value="NZ_CP048852.1"/>
</dbReference>
<evidence type="ECO:0000256" key="4">
    <source>
        <dbReference type="ARBA" id="ARBA00023139"/>
    </source>
</evidence>
<evidence type="ECO:0000313" key="10">
    <source>
        <dbReference type="Proteomes" id="UP000501914"/>
    </source>
</evidence>
<protein>
    <submittedName>
        <fullName evidence="9">Transporter substrate-binding domain-containing protein</fullName>
    </submittedName>
</protein>
<gene>
    <name evidence="9" type="ORF">G4P54_01885</name>
</gene>
<dbReference type="AlphaFoldDB" id="A0A6H0WH15"/>
<evidence type="ECO:0000313" key="9">
    <source>
        <dbReference type="EMBL" id="QIW78676.1"/>
    </source>
</evidence>
<dbReference type="Pfam" id="PF00497">
    <property type="entry name" value="SBP_bac_3"/>
    <property type="match status" value="1"/>
</dbReference>
<keyword evidence="5" id="KW-0449">Lipoprotein</keyword>
<evidence type="ECO:0000256" key="5">
    <source>
        <dbReference type="ARBA" id="ARBA00023288"/>
    </source>
</evidence>
<accession>A0A6H0WH15</accession>
<keyword evidence="3 7" id="KW-0732">Signal</keyword>
<dbReference type="CDD" id="cd01003">
    <property type="entry name" value="PBP2_YckB"/>
    <property type="match status" value="1"/>
</dbReference>
<dbReference type="EMBL" id="CP048852">
    <property type="protein sequence ID" value="QIW78676.1"/>
    <property type="molecule type" value="Genomic_DNA"/>
</dbReference>
<dbReference type="SUPFAM" id="SSF53850">
    <property type="entry name" value="Periplasmic binding protein-like II"/>
    <property type="match status" value="1"/>
</dbReference>
<feature type="chain" id="PRO_5038407191" evidence="7">
    <location>
        <begin position="24"/>
        <end position="287"/>
    </location>
</feature>
<dbReference type="PANTHER" id="PTHR35936:SF34">
    <property type="entry name" value="ABC TRANSPORTER EXTRACELLULAR-BINDING PROTEIN YCKB-RELATED"/>
    <property type="match status" value="1"/>
</dbReference>
<dbReference type="Proteomes" id="UP000501914">
    <property type="component" value="Chromosome"/>
</dbReference>
<comment type="subcellular location">
    <subcellularLocation>
        <location evidence="1">Cell membrane</location>
        <topology evidence="1">Lipid-anchor</topology>
    </subcellularLocation>
</comment>
<name>A0A6H0WH15_9BACI</name>
<reference evidence="9 10" key="1">
    <citation type="submission" date="2020-02" db="EMBL/GenBank/DDBJ databases">
        <title>Genome sequencing, annotation and comparative genomic analysis of Bacillus tequilensis EA-CB0015, an effective biological control agent against Pseudocercospora fijiensis in banana plants.</title>
        <authorList>
            <person name="Cuellar-Gaviria T.Z."/>
            <person name="Ju K.-S."/>
            <person name="Villegas-Escobar V."/>
        </authorList>
    </citation>
    <scope>NUCLEOTIDE SEQUENCE [LARGE SCALE GENOMIC DNA]</scope>
    <source>
        <strain evidence="9 10">EA-CB0015</strain>
    </source>
</reference>
<dbReference type="Gene3D" id="3.40.190.10">
    <property type="entry name" value="Periplasmic binding protein-like II"/>
    <property type="match status" value="2"/>
</dbReference>
<dbReference type="PROSITE" id="PS01039">
    <property type="entry name" value="SBP_BACTERIAL_3"/>
    <property type="match status" value="1"/>
</dbReference>
<evidence type="ECO:0000256" key="2">
    <source>
        <dbReference type="ARBA" id="ARBA00010333"/>
    </source>
</evidence>
<dbReference type="SMART" id="SM00062">
    <property type="entry name" value="PBPb"/>
    <property type="match status" value="1"/>
</dbReference>
<evidence type="ECO:0000256" key="7">
    <source>
        <dbReference type="SAM" id="SignalP"/>
    </source>
</evidence>
<dbReference type="GO" id="GO:0005886">
    <property type="term" value="C:plasma membrane"/>
    <property type="evidence" value="ECO:0007669"/>
    <property type="project" value="UniProtKB-SubCell"/>
</dbReference>
<dbReference type="PANTHER" id="PTHR35936">
    <property type="entry name" value="MEMBRANE-BOUND LYTIC MUREIN TRANSGLYCOSYLASE F"/>
    <property type="match status" value="1"/>
</dbReference>
<proteinExistence type="inferred from homology"/>
<sequence length="287" mass="31539">MKSFMQSKAVIFSFTMAFFLILAACSGKNEAGSKDTGWAQIKDKGKIVVATSGTLYPTSYHDTDSGSDKLTGYEVEVVREAAKRLGLKAEFKEMGIDGMLTAVNSGQVDAAANDIDVTKDREKKFAFSTPYKYSYGTAIVRKDDLSGIKTLKDLKGKKAAGAATTVYMDVARKYGGKEVIYDNATNEQYLKDVANGRTDVILNDYYLQTLALAAFPDLNITIHPDIKYMPNKQALVMKKSNTALQKKMDETLKDMGKDGTLTKLSKQFFNKADVSKKLDVGVQDVDL</sequence>
<evidence type="ECO:0000259" key="8">
    <source>
        <dbReference type="SMART" id="SM00062"/>
    </source>
</evidence>
<evidence type="ECO:0000256" key="1">
    <source>
        <dbReference type="ARBA" id="ARBA00004193"/>
    </source>
</evidence>
<evidence type="ECO:0000256" key="3">
    <source>
        <dbReference type="ARBA" id="ARBA00022729"/>
    </source>
</evidence>
<dbReference type="InterPro" id="IPR018313">
    <property type="entry name" value="SBP_3_CS"/>
</dbReference>
<dbReference type="InterPro" id="IPR001638">
    <property type="entry name" value="Solute-binding_3/MltF_N"/>
</dbReference>
<keyword evidence="10" id="KW-1185">Reference proteome</keyword>
<feature type="domain" description="Solute-binding protein family 3/N-terminal" evidence="8">
    <location>
        <begin position="46"/>
        <end position="272"/>
    </location>
</feature>